<name>A0A9D2H9E7_9FIRM</name>
<dbReference type="Pfam" id="PF02082">
    <property type="entry name" value="Rrf2"/>
    <property type="match status" value="1"/>
</dbReference>
<reference evidence="1" key="1">
    <citation type="journal article" date="2021" name="PeerJ">
        <title>Extensive microbial diversity within the chicken gut microbiome revealed by metagenomics and culture.</title>
        <authorList>
            <person name="Gilroy R."/>
            <person name="Ravi A."/>
            <person name="Getino M."/>
            <person name="Pursley I."/>
            <person name="Horton D.L."/>
            <person name="Alikhan N.F."/>
            <person name="Baker D."/>
            <person name="Gharbi K."/>
            <person name="Hall N."/>
            <person name="Watson M."/>
            <person name="Adriaenssens E.M."/>
            <person name="Foster-Nyarko E."/>
            <person name="Jarju S."/>
            <person name="Secka A."/>
            <person name="Antonio M."/>
            <person name="Oren A."/>
            <person name="Chaudhuri R.R."/>
            <person name="La Ragione R."/>
            <person name="Hildebrand F."/>
            <person name="Pallen M.J."/>
        </authorList>
    </citation>
    <scope>NUCLEOTIDE SEQUENCE</scope>
    <source>
        <strain evidence="1">ChiSjej2B20-11307</strain>
    </source>
</reference>
<dbReference type="InterPro" id="IPR036388">
    <property type="entry name" value="WH-like_DNA-bd_sf"/>
</dbReference>
<organism evidence="1 2">
    <name type="scientific">Candidatus Mediterraneibacter pullicola</name>
    <dbReference type="NCBI Taxonomy" id="2838682"/>
    <lineage>
        <taxon>Bacteria</taxon>
        <taxon>Bacillati</taxon>
        <taxon>Bacillota</taxon>
        <taxon>Clostridia</taxon>
        <taxon>Lachnospirales</taxon>
        <taxon>Lachnospiraceae</taxon>
        <taxon>Mediterraneibacter</taxon>
    </lineage>
</organism>
<protein>
    <submittedName>
        <fullName evidence="1">Rrf2 family transcriptional regulator</fullName>
    </submittedName>
</protein>
<dbReference type="Proteomes" id="UP000824223">
    <property type="component" value="Unassembled WGS sequence"/>
</dbReference>
<comment type="caution">
    <text evidence="1">The sequence shown here is derived from an EMBL/GenBank/DDBJ whole genome shotgun (WGS) entry which is preliminary data.</text>
</comment>
<dbReference type="InterPro" id="IPR000944">
    <property type="entry name" value="Tscrpt_reg_Rrf2"/>
</dbReference>
<dbReference type="EMBL" id="DXAK01000040">
    <property type="protein sequence ID" value="HJA06958.1"/>
    <property type="molecule type" value="Genomic_DNA"/>
</dbReference>
<evidence type="ECO:0000313" key="2">
    <source>
        <dbReference type="Proteomes" id="UP000824223"/>
    </source>
</evidence>
<dbReference type="InterPro" id="IPR036390">
    <property type="entry name" value="WH_DNA-bd_sf"/>
</dbReference>
<dbReference type="AlphaFoldDB" id="A0A9D2H9E7"/>
<dbReference type="SUPFAM" id="SSF46785">
    <property type="entry name" value="Winged helix' DNA-binding domain"/>
    <property type="match status" value="1"/>
</dbReference>
<dbReference type="Gene3D" id="1.10.10.10">
    <property type="entry name" value="Winged helix-like DNA-binding domain superfamily/Winged helix DNA-binding domain"/>
    <property type="match status" value="1"/>
</dbReference>
<evidence type="ECO:0000313" key="1">
    <source>
        <dbReference type="EMBL" id="HJA06958.1"/>
    </source>
</evidence>
<proteinExistence type="predicted"/>
<sequence length="62" mass="7245">MQLKVTMDYAVRTLMYLARNKGIVPIAEIEEAMKIPEKYLNRLGFALRDEGLIVTQYDFFCI</sequence>
<reference evidence="1" key="2">
    <citation type="submission" date="2021-04" db="EMBL/GenBank/DDBJ databases">
        <authorList>
            <person name="Gilroy R."/>
        </authorList>
    </citation>
    <scope>NUCLEOTIDE SEQUENCE</scope>
    <source>
        <strain evidence="1">ChiSjej2B20-11307</strain>
    </source>
</reference>
<accession>A0A9D2H9E7</accession>
<dbReference type="PROSITE" id="PS51197">
    <property type="entry name" value="HTH_RRF2_2"/>
    <property type="match status" value="1"/>
</dbReference>
<gene>
    <name evidence="1" type="ORF">H9798_07455</name>
</gene>